<protein>
    <submittedName>
        <fullName evidence="1">Uncharacterized protein</fullName>
    </submittedName>
</protein>
<accession>A0A192H4W4</accession>
<evidence type="ECO:0000313" key="2">
    <source>
        <dbReference type="Proteomes" id="UP000078582"/>
    </source>
</evidence>
<dbReference type="AlphaFoldDB" id="A0A192H4W4"/>
<keyword evidence="2" id="KW-1185">Reference proteome</keyword>
<name>A0A192H4W4_9LACO</name>
<dbReference type="RefSeq" id="WP_068280479.1">
    <property type="nucleotide sequence ID" value="NZ_CP014873.1"/>
</dbReference>
<dbReference type="GeneID" id="42982535"/>
<gene>
    <name evidence="1" type="ORF">AYR53_09730</name>
</gene>
<proteinExistence type="predicted"/>
<reference evidence="1 2" key="1">
    <citation type="submission" date="2016-03" db="EMBL/GenBank/DDBJ databases">
        <title>Pediococcus and Lactobacillus from brewery environment - whole genome sequencing and assembly.</title>
        <authorList>
            <person name="Behr J."/>
            <person name="Geissler A.J."/>
            <person name="Vogel R.F."/>
        </authorList>
    </citation>
    <scope>NUCLEOTIDE SEQUENCE [LARGE SCALE GENOMIC DNA]</scope>
    <source>
        <strain evidence="1 2">TMW 1.1989</strain>
    </source>
</reference>
<sequence>MRIVDFLTLLGGTNQQIIVQYEYGANRHGKKTGIVDQVQFINLSTLEIVDAKQPQIYLTAADTAKPKHLWELILLLKQHNLQRFMYVRYGEYLHPLFGYRIGANKLLLA</sequence>
<evidence type="ECO:0000313" key="1">
    <source>
        <dbReference type="EMBL" id="ANK63016.1"/>
    </source>
</evidence>
<dbReference type="OrthoDB" id="2313136at2"/>
<dbReference type="EMBL" id="CP014873">
    <property type="protein sequence ID" value="ANK63016.1"/>
    <property type="molecule type" value="Genomic_DNA"/>
</dbReference>
<dbReference type="Proteomes" id="UP000078582">
    <property type="component" value="Chromosome"/>
</dbReference>
<organism evidence="1 2">
    <name type="scientific">Loigolactobacillus backii</name>
    <dbReference type="NCBI Taxonomy" id="375175"/>
    <lineage>
        <taxon>Bacteria</taxon>
        <taxon>Bacillati</taxon>
        <taxon>Bacillota</taxon>
        <taxon>Bacilli</taxon>
        <taxon>Lactobacillales</taxon>
        <taxon>Lactobacillaceae</taxon>
        <taxon>Loigolactobacillus</taxon>
    </lineage>
</organism>